<feature type="domain" description="ABC-2 type transporter transmembrane" evidence="7">
    <location>
        <begin position="28"/>
        <end position="405"/>
    </location>
</feature>
<keyword evidence="5 6" id="KW-0472">Membrane</keyword>
<feature type="transmembrane region" description="Helical" evidence="6">
    <location>
        <begin position="332"/>
        <end position="352"/>
    </location>
</feature>
<evidence type="ECO:0000256" key="1">
    <source>
        <dbReference type="ARBA" id="ARBA00004651"/>
    </source>
</evidence>
<dbReference type="Pfam" id="PF12698">
    <property type="entry name" value="ABC2_membrane_3"/>
    <property type="match status" value="1"/>
</dbReference>
<dbReference type="AlphaFoldDB" id="A0A7W6D7Y6"/>
<evidence type="ECO:0000256" key="3">
    <source>
        <dbReference type="ARBA" id="ARBA00022692"/>
    </source>
</evidence>
<organism evidence="8 9">
    <name type="scientific">Hansschlegelia beijingensis</name>
    <dbReference type="NCBI Taxonomy" id="1133344"/>
    <lineage>
        <taxon>Bacteria</taxon>
        <taxon>Pseudomonadati</taxon>
        <taxon>Pseudomonadota</taxon>
        <taxon>Alphaproteobacteria</taxon>
        <taxon>Hyphomicrobiales</taxon>
        <taxon>Methylopilaceae</taxon>
        <taxon>Hansschlegelia</taxon>
    </lineage>
</organism>
<comment type="subcellular location">
    <subcellularLocation>
        <location evidence="1">Cell membrane</location>
        <topology evidence="1">Multi-pass membrane protein</topology>
    </subcellularLocation>
</comment>
<dbReference type="Proteomes" id="UP000528964">
    <property type="component" value="Unassembled WGS sequence"/>
</dbReference>
<evidence type="ECO:0000256" key="4">
    <source>
        <dbReference type="ARBA" id="ARBA00022989"/>
    </source>
</evidence>
<keyword evidence="3 6" id="KW-0812">Transmembrane</keyword>
<feature type="transmembrane region" description="Helical" evidence="6">
    <location>
        <begin position="217"/>
        <end position="241"/>
    </location>
</feature>
<dbReference type="PANTHER" id="PTHR30294:SF38">
    <property type="entry name" value="TRANSPORT PERMEASE PROTEIN"/>
    <property type="match status" value="1"/>
</dbReference>
<dbReference type="GO" id="GO:0005886">
    <property type="term" value="C:plasma membrane"/>
    <property type="evidence" value="ECO:0007669"/>
    <property type="project" value="UniProtKB-SubCell"/>
</dbReference>
<evidence type="ECO:0000256" key="6">
    <source>
        <dbReference type="SAM" id="Phobius"/>
    </source>
</evidence>
<protein>
    <submittedName>
        <fullName evidence="8">ABC-2 type transport system permease protein</fullName>
    </submittedName>
</protein>
<dbReference type="EMBL" id="JACIDR010000004">
    <property type="protein sequence ID" value="MBB3973904.1"/>
    <property type="molecule type" value="Genomic_DNA"/>
</dbReference>
<keyword evidence="9" id="KW-1185">Reference proteome</keyword>
<name>A0A7W6D7Y6_9HYPH</name>
<dbReference type="RefSeq" id="WP_183395774.1">
    <property type="nucleotide sequence ID" value="NZ_JACIDR010000004.1"/>
</dbReference>
<sequence>MSWRAAAAVAVATALSFWRDRGALAAALAMPPLIFVIFAAVFSGPDGGGARLRLVIADVAATPTTLRLAAALPQSGALAVTQLAGADAAERAREMVSAGVADAGVLLLADLAEAAESEGRPSGARAPIVILSSQARAGAAALAAGQVQRALSERLPDVAIGQALAGIERGGGITSEQHEWLKEEFATRLGAQAERGAATSLADLIEIEPASASAGPVAYYAGSIATLFLMLAAAHGALGFIDERASGLHGRMAATPADALASMLLGKFVFLTALGVVQAALVFLTAALAYHVDVFSRLPVWFVTTVAVSASLSALALGLVVGCRSRHQAQTVATFALLILAAIGGSMVPRYLMPEWLQEIGRLTPNGWAVEAYALTLSGAGSGHALLAAWVILIGFAAACLAISLAVARRTA</sequence>
<reference evidence="8 9" key="1">
    <citation type="submission" date="2020-08" db="EMBL/GenBank/DDBJ databases">
        <title>Genomic Encyclopedia of Type Strains, Phase IV (KMG-IV): sequencing the most valuable type-strain genomes for metagenomic binning, comparative biology and taxonomic classification.</title>
        <authorList>
            <person name="Goeker M."/>
        </authorList>
    </citation>
    <scope>NUCLEOTIDE SEQUENCE [LARGE SCALE GENOMIC DNA]</scope>
    <source>
        <strain evidence="8 9">DSM 25481</strain>
    </source>
</reference>
<dbReference type="GO" id="GO:0140359">
    <property type="term" value="F:ABC-type transporter activity"/>
    <property type="evidence" value="ECO:0007669"/>
    <property type="project" value="InterPro"/>
</dbReference>
<keyword evidence="2" id="KW-1003">Cell membrane</keyword>
<evidence type="ECO:0000256" key="2">
    <source>
        <dbReference type="ARBA" id="ARBA00022475"/>
    </source>
</evidence>
<evidence type="ECO:0000313" key="9">
    <source>
        <dbReference type="Proteomes" id="UP000528964"/>
    </source>
</evidence>
<evidence type="ECO:0000256" key="5">
    <source>
        <dbReference type="ARBA" id="ARBA00023136"/>
    </source>
</evidence>
<dbReference type="InterPro" id="IPR051449">
    <property type="entry name" value="ABC-2_transporter_component"/>
</dbReference>
<comment type="caution">
    <text evidence="8">The sequence shown here is derived from an EMBL/GenBank/DDBJ whole genome shotgun (WGS) entry which is preliminary data.</text>
</comment>
<feature type="transmembrane region" description="Helical" evidence="6">
    <location>
        <begin position="268"/>
        <end position="292"/>
    </location>
</feature>
<proteinExistence type="predicted"/>
<evidence type="ECO:0000313" key="8">
    <source>
        <dbReference type="EMBL" id="MBB3973904.1"/>
    </source>
</evidence>
<keyword evidence="4 6" id="KW-1133">Transmembrane helix</keyword>
<gene>
    <name evidence="8" type="ORF">GGR24_002581</name>
</gene>
<dbReference type="InterPro" id="IPR013525">
    <property type="entry name" value="ABC2_TM"/>
</dbReference>
<evidence type="ECO:0000259" key="7">
    <source>
        <dbReference type="Pfam" id="PF12698"/>
    </source>
</evidence>
<dbReference type="PANTHER" id="PTHR30294">
    <property type="entry name" value="MEMBRANE COMPONENT OF ABC TRANSPORTER YHHJ-RELATED"/>
    <property type="match status" value="1"/>
</dbReference>
<accession>A0A7W6D7Y6</accession>
<feature type="transmembrane region" description="Helical" evidence="6">
    <location>
        <begin position="298"/>
        <end position="320"/>
    </location>
</feature>
<feature type="transmembrane region" description="Helical" evidence="6">
    <location>
        <begin position="387"/>
        <end position="408"/>
    </location>
</feature>